<dbReference type="Proteomes" id="UP001347796">
    <property type="component" value="Unassembled WGS sequence"/>
</dbReference>
<comment type="caution">
    <text evidence="1">The sequence shown here is derived from an EMBL/GenBank/DDBJ whole genome shotgun (WGS) entry which is preliminary data.</text>
</comment>
<evidence type="ECO:0000313" key="1">
    <source>
        <dbReference type="EMBL" id="KAK6188483.1"/>
    </source>
</evidence>
<dbReference type="AlphaFoldDB" id="A0AAN8Q5R9"/>
<gene>
    <name evidence="1" type="ORF">SNE40_004649</name>
</gene>
<sequence length="71" mass="7587">MSSVETSYYTTQNNECCKTESKDNSSNCCSSKNNVESTKGITLRKCSGKCDCGTKCSSPDCKCGCGCLCKL</sequence>
<keyword evidence="2" id="KW-1185">Reference proteome</keyword>
<evidence type="ECO:0000313" key="2">
    <source>
        <dbReference type="Proteomes" id="UP001347796"/>
    </source>
</evidence>
<reference evidence="1 2" key="1">
    <citation type="submission" date="2024-01" db="EMBL/GenBank/DDBJ databases">
        <title>The genome of the rayed Mediterranean limpet Patella caerulea (Linnaeus, 1758).</title>
        <authorList>
            <person name="Anh-Thu Weber A."/>
            <person name="Halstead-Nussloch G."/>
        </authorList>
    </citation>
    <scope>NUCLEOTIDE SEQUENCE [LARGE SCALE GENOMIC DNA]</scope>
    <source>
        <strain evidence="1">AATW-2023a</strain>
        <tissue evidence="1">Whole specimen</tissue>
    </source>
</reference>
<accession>A0AAN8Q5R9</accession>
<dbReference type="EMBL" id="JAZGQO010000003">
    <property type="protein sequence ID" value="KAK6188483.1"/>
    <property type="molecule type" value="Genomic_DNA"/>
</dbReference>
<proteinExistence type="predicted"/>
<name>A0AAN8Q5R9_PATCE</name>
<organism evidence="1 2">
    <name type="scientific">Patella caerulea</name>
    <name type="common">Rayed Mediterranean limpet</name>
    <dbReference type="NCBI Taxonomy" id="87958"/>
    <lineage>
        <taxon>Eukaryota</taxon>
        <taxon>Metazoa</taxon>
        <taxon>Spiralia</taxon>
        <taxon>Lophotrochozoa</taxon>
        <taxon>Mollusca</taxon>
        <taxon>Gastropoda</taxon>
        <taxon>Patellogastropoda</taxon>
        <taxon>Patelloidea</taxon>
        <taxon>Patellidae</taxon>
        <taxon>Patella</taxon>
    </lineage>
</organism>
<protein>
    <submittedName>
        <fullName evidence="1">Uncharacterized protein</fullName>
    </submittedName>
</protein>